<dbReference type="Proteomes" id="UP000326671">
    <property type="component" value="Unassembled WGS sequence"/>
</dbReference>
<dbReference type="GO" id="GO:0016491">
    <property type="term" value="F:oxidoreductase activity"/>
    <property type="evidence" value="ECO:0007669"/>
    <property type="project" value="UniProtKB-KW"/>
</dbReference>
<evidence type="ECO:0000259" key="2">
    <source>
        <dbReference type="Pfam" id="PF00107"/>
    </source>
</evidence>
<feature type="domain" description="Alcohol dehydrogenase-like N-terminal" evidence="3">
    <location>
        <begin position="30"/>
        <end position="146"/>
    </location>
</feature>
<dbReference type="Gene3D" id="3.90.180.10">
    <property type="entry name" value="Medium-chain alcohol dehydrogenases, catalytic domain"/>
    <property type="match status" value="1"/>
</dbReference>
<dbReference type="Gene3D" id="3.40.50.720">
    <property type="entry name" value="NAD(P)-binding Rossmann-like Domain"/>
    <property type="match status" value="1"/>
</dbReference>
<feature type="domain" description="Alcohol dehydrogenase-like C-terminal" evidence="2">
    <location>
        <begin position="191"/>
        <end position="320"/>
    </location>
</feature>
<dbReference type="InterPro" id="IPR013154">
    <property type="entry name" value="ADH-like_N"/>
</dbReference>
<evidence type="ECO:0000313" key="4">
    <source>
        <dbReference type="EMBL" id="KAA9011398.1"/>
    </source>
</evidence>
<evidence type="ECO:0000313" key="5">
    <source>
        <dbReference type="Proteomes" id="UP000326671"/>
    </source>
</evidence>
<dbReference type="SUPFAM" id="SSF51735">
    <property type="entry name" value="NAD(P)-binding Rossmann-fold domains"/>
    <property type="match status" value="1"/>
</dbReference>
<dbReference type="InterPro" id="IPR050129">
    <property type="entry name" value="Zn_alcohol_dh"/>
</dbReference>
<dbReference type="RefSeq" id="WP_150443012.1">
    <property type="nucleotide sequence ID" value="NZ_VYKL01000074.1"/>
</dbReference>
<dbReference type="EMBL" id="VYKL01000074">
    <property type="protein sequence ID" value="KAA9011398.1"/>
    <property type="molecule type" value="Genomic_DNA"/>
</dbReference>
<keyword evidence="5" id="KW-1185">Reference proteome</keyword>
<evidence type="ECO:0000259" key="3">
    <source>
        <dbReference type="Pfam" id="PF08240"/>
    </source>
</evidence>
<accession>A0A5J5GUT4</accession>
<evidence type="ECO:0000256" key="1">
    <source>
        <dbReference type="ARBA" id="ARBA00023002"/>
    </source>
</evidence>
<proteinExistence type="predicted"/>
<dbReference type="AlphaFoldDB" id="A0A5J5GUT4"/>
<dbReference type="Pfam" id="PF08240">
    <property type="entry name" value="ADH_N"/>
    <property type="match status" value="1"/>
</dbReference>
<dbReference type="InterPro" id="IPR013149">
    <property type="entry name" value="ADH-like_C"/>
</dbReference>
<dbReference type="SUPFAM" id="SSF50129">
    <property type="entry name" value="GroES-like"/>
    <property type="match status" value="1"/>
</dbReference>
<comment type="caution">
    <text evidence="4">The sequence shown here is derived from an EMBL/GenBank/DDBJ whole genome shotgun (WGS) entry which is preliminary data.</text>
</comment>
<dbReference type="Pfam" id="PF00107">
    <property type="entry name" value="ADH_zinc_N"/>
    <property type="match status" value="1"/>
</dbReference>
<dbReference type="InterPro" id="IPR036291">
    <property type="entry name" value="NAD(P)-bd_dom_sf"/>
</dbReference>
<protein>
    <submittedName>
        <fullName evidence="4">Alcohol dehydrogenase catalytic domain-containing protein</fullName>
    </submittedName>
</protein>
<dbReference type="PANTHER" id="PTHR43401:SF2">
    <property type="entry name" value="L-THREONINE 3-DEHYDROGENASE"/>
    <property type="match status" value="1"/>
</dbReference>
<sequence>MGKKVLAAVAVGEKETALREFELPDISSEEGILRVEIVGICGTDVSYYRHFQEPKILGHHVIGYIEKIGEIASKKWGLKEGDRVAMEEYIPCGQCKACRTGAYRSCTFTDPRSGGIRYGTVPISMSPSLWGGFSQYMYLHPNSVLHKMAEHVPAVEAALTLPLANGFEWMSIEGKVTTGQVVAIYGPGQQGLACGLAAKAAGATVIMIGRSSSLRRLTLAQELGMDYIINTTTDDLYSSIEQITNGRMADVVLDVTSGGTAPITDSINIAKKGGTVLLGAYKYQAIPDWDIDTVIKKTLTLKGVRGHSFESVQMATELIAAGRFPLSLLNSHNYGLDQVDLALKTAGGEGEPAPLLVTVTP</sequence>
<keyword evidence="1" id="KW-0560">Oxidoreductase</keyword>
<dbReference type="InterPro" id="IPR011032">
    <property type="entry name" value="GroES-like_sf"/>
</dbReference>
<reference evidence="4 5" key="1">
    <citation type="submission" date="2019-09" db="EMBL/GenBank/DDBJ databases">
        <title>Whole genome sequences of isolates from the Mars Exploration Rovers.</title>
        <authorList>
            <person name="Seuylemezian A."/>
            <person name="Vaishampayan P."/>
        </authorList>
    </citation>
    <scope>NUCLEOTIDE SEQUENCE [LARGE SCALE GENOMIC DNA]</scope>
    <source>
        <strain evidence="4 5">MER_TA_151</strain>
    </source>
</reference>
<organism evidence="4 5">
    <name type="scientific">Niallia endozanthoxylica</name>
    <dbReference type="NCBI Taxonomy" id="2036016"/>
    <lineage>
        <taxon>Bacteria</taxon>
        <taxon>Bacillati</taxon>
        <taxon>Bacillota</taxon>
        <taxon>Bacilli</taxon>
        <taxon>Bacillales</taxon>
        <taxon>Bacillaceae</taxon>
        <taxon>Niallia</taxon>
    </lineage>
</organism>
<name>A0A5J5GUT4_9BACI</name>
<dbReference type="OrthoDB" id="9769198at2"/>
<gene>
    <name evidence="4" type="ORF">F4V44_26695</name>
</gene>
<dbReference type="PANTHER" id="PTHR43401">
    <property type="entry name" value="L-THREONINE 3-DEHYDROGENASE"/>
    <property type="match status" value="1"/>
</dbReference>